<accession>A0A422MPB1</accession>
<dbReference type="AlphaFoldDB" id="A0A422MPB1"/>
<name>A0A422MPB1_TRYRA</name>
<dbReference type="GeneID" id="40334368"/>
<evidence type="ECO:0000313" key="3">
    <source>
        <dbReference type="Proteomes" id="UP000283634"/>
    </source>
</evidence>
<protein>
    <submittedName>
        <fullName evidence="2">Uncharacterized protein</fullName>
    </submittedName>
</protein>
<keyword evidence="3" id="KW-1185">Reference proteome</keyword>
<dbReference type="EMBL" id="MKGL01000962">
    <property type="protein sequence ID" value="RNE95059.1"/>
    <property type="molecule type" value="Genomic_DNA"/>
</dbReference>
<dbReference type="Proteomes" id="UP000283634">
    <property type="component" value="Unassembled WGS sequence"/>
</dbReference>
<feature type="region of interest" description="Disordered" evidence="1">
    <location>
        <begin position="28"/>
        <end position="120"/>
    </location>
</feature>
<sequence length="120" mass="12900">MMWWPLSGEGFAAQLGVARQWCRTPSRGVPPVNAAQPPALATRKPLPMHRREMISPRGPGGILRPQPTVFASASAQGSFSNSTPVAPSAPFLPPPRQAQAASQCRNPNKLKPPAWVGRRC</sequence>
<evidence type="ECO:0000256" key="1">
    <source>
        <dbReference type="SAM" id="MobiDB-lite"/>
    </source>
</evidence>
<dbReference type="RefSeq" id="XP_029233110.1">
    <property type="nucleotide sequence ID" value="XM_029387053.1"/>
</dbReference>
<proteinExistence type="predicted"/>
<organism evidence="2 3">
    <name type="scientific">Trypanosoma rangeli</name>
    <dbReference type="NCBI Taxonomy" id="5698"/>
    <lineage>
        <taxon>Eukaryota</taxon>
        <taxon>Discoba</taxon>
        <taxon>Euglenozoa</taxon>
        <taxon>Kinetoplastea</taxon>
        <taxon>Metakinetoplastina</taxon>
        <taxon>Trypanosomatida</taxon>
        <taxon>Trypanosomatidae</taxon>
        <taxon>Trypanosoma</taxon>
        <taxon>Herpetosoma</taxon>
    </lineage>
</organism>
<reference evidence="2 3" key="1">
    <citation type="journal article" date="2018" name="BMC Genomics">
        <title>Genomic comparison of Trypanosoma conorhini and Trypanosoma rangeli to Trypanosoma cruzi strains of high and low virulence.</title>
        <authorList>
            <person name="Bradwell K.R."/>
            <person name="Koparde V.N."/>
            <person name="Matveyev A.V."/>
            <person name="Serrano M.G."/>
            <person name="Alves J.M."/>
            <person name="Parikh H."/>
            <person name="Huang B."/>
            <person name="Lee V."/>
            <person name="Espinosa-Alvarez O."/>
            <person name="Ortiz P.A."/>
            <person name="Costa-Martins A.G."/>
            <person name="Teixeira M.M."/>
            <person name="Buck G.A."/>
        </authorList>
    </citation>
    <scope>NUCLEOTIDE SEQUENCE [LARGE SCALE GENOMIC DNA]</scope>
    <source>
        <strain evidence="2 3">AM80</strain>
    </source>
</reference>
<feature type="compositionally biased region" description="Polar residues" evidence="1">
    <location>
        <begin position="69"/>
        <end position="83"/>
    </location>
</feature>
<comment type="caution">
    <text evidence="2">The sequence shown here is derived from an EMBL/GenBank/DDBJ whole genome shotgun (WGS) entry which is preliminary data.</text>
</comment>
<evidence type="ECO:0000313" key="2">
    <source>
        <dbReference type="EMBL" id="RNE95059.1"/>
    </source>
</evidence>
<gene>
    <name evidence="2" type="ORF">TraAM80_10435</name>
</gene>